<accession>A0ACA9U5P0</accession>
<proteinExistence type="predicted"/>
<reference evidence="1" key="2">
    <citation type="submission" date="2021-10" db="EMBL/GenBank/DDBJ databases">
        <authorList>
            <person name="Piombo E."/>
        </authorList>
    </citation>
    <scope>NUCLEOTIDE SEQUENCE</scope>
</reference>
<evidence type="ECO:0000313" key="2">
    <source>
        <dbReference type="Proteomes" id="UP000836387"/>
    </source>
</evidence>
<protein>
    <submittedName>
        <fullName evidence="1">Uncharacterized protein</fullName>
    </submittedName>
</protein>
<organism evidence="1 2">
    <name type="scientific">Clonostachys rosea f. rosea IK726</name>
    <dbReference type="NCBI Taxonomy" id="1349383"/>
    <lineage>
        <taxon>Eukaryota</taxon>
        <taxon>Fungi</taxon>
        <taxon>Dikarya</taxon>
        <taxon>Ascomycota</taxon>
        <taxon>Pezizomycotina</taxon>
        <taxon>Sordariomycetes</taxon>
        <taxon>Hypocreomycetidae</taxon>
        <taxon>Hypocreales</taxon>
        <taxon>Bionectriaceae</taxon>
        <taxon>Clonostachys</taxon>
    </lineage>
</organism>
<gene>
    <name evidence="1" type="ORF">CRV2_00014027</name>
</gene>
<sequence length="75" mass="8851">MSDHDDLPYFWLSAEFFTLVLQMFKLITLEKALNADKDPDDEFIQDKNYRAETTRLLSMSFLSMLIRMSLLGKLQ</sequence>
<comment type="caution">
    <text evidence="1">The sequence shown here is derived from an EMBL/GenBank/DDBJ whole genome shotgun (WGS) entry which is preliminary data.</text>
</comment>
<evidence type="ECO:0000313" key="1">
    <source>
        <dbReference type="EMBL" id="CAG9948488.1"/>
    </source>
</evidence>
<keyword evidence="2" id="KW-1185">Reference proteome</keyword>
<reference evidence="1" key="1">
    <citation type="submission" date="2020-04" db="EMBL/GenBank/DDBJ databases">
        <authorList>
            <person name="Broberg M."/>
        </authorList>
    </citation>
    <scope>NUCLEOTIDE SEQUENCE</scope>
</reference>
<name>A0ACA9U5P0_BIOOC</name>
<dbReference type="Proteomes" id="UP000836387">
    <property type="component" value="Unassembled WGS sequence"/>
</dbReference>
<dbReference type="EMBL" id="CADEHS020000024">
    <property type="protein sequence ID" value="CAG9948488.1"/>
    <property type="molecule type" value="Genomic_DNA"/>
</dbReference>